<protein>
    <submittedName>
        <fullName evidence="1">Uncharacterized protein</fullName>
    </submittedName>
</protein>
<sequence>MDEIQSYFATLASNAASTLRARHPSMPADALSVANTGQQAQMTGWQAVAVHPLQSLETGYQAVVRRLTATASGDDARKDAEHQALSRFFLLTTDKPRLLNVDDDGIDADLRRWPLIDDELDAIKSRLHLARRLINEPSADRSPLGEMGTVVDRAVSLLMRMAPGKSTDAMAPELQKAAKYLGFPDNTEPADIARRWIYERQNVSQRDDLLALADELESKLVRPLSDPGNVVASSRSLYNISAFYLYRLMHRFHGGSSIEAMTHAIKQEASGLVTGSMHPAQLEWLCAWHEKQIAALGEQLDNLSRKLQAKFGRPGPVLRFYLKGGRAMFTALGTPRLGTNDWDTGVLIDPELPAEAWYTAFAAVNDTVIKTLDELRYGYTELLYGNKAALAAPATATLAAVVPRDEDEEPNEYTLAGAQAEALAEAAQDTRAPQSQLTLMSMAGLQAAASGTARPTGINGELIDIGISTRSSVELREHWAHVTVTKTKGVSGALVPVPQLGFFVDDFSTILRDAVETPETVDRKLAKRLDRLGLVLQSGGDAITGVVAEKLARLKQQVPKTIGALKPVDSTAEGRLQIWTLDALLESLDVDAPGHRSWGEALDTYVASLVTSGQLYDERSDVLKSIWARISDEFESASDKGANARKLLGVFTGTRALVSTIAKDLKRLEIAFGLPDLGKPLPTGAWELVSNIVTALAPTPRHVTGANATVAIVGAFAARLHLLHAGLSSELADGTWPVEQIELELWLTPSSLPQSVQILNQLATRLGSLAGRIETKTVGEAESAVLLVIPKPGVVSPATVIEDSQPVLATVSVVDASLRSGQVNDSINGWPVTPARVLALRFLEAAAAAEDYGIRQLRRNSMKLIVNEILGRQLE</sequence>
<name>A0A6P2Y785_9BURK</name>
<dbReference type="RefSeq" id="WP_089448926.1">
    <property type="nucleotide sequence ID" value="NZ_CABVQS010000011.1"/>
</dbReference>
<proteinExistence type="predicted"/>
<organism evidence="1 2">
    <name type="scientific">Burkholderia contaminans</name>
    <dbReference type="NCBI Taxonomy" id="488447"/>
    <lineage>
        <taxon>Bacteria</taxon>
        <taxon>Pseudomonadati</taxon>
        <taxon>Pseudomonadota</taxon>
        <taxon>Betaproteobacteria</taxon>
        <taxon>Burkholderiales</taxon>
        <taxon>Burkholderiaceae</taxon>
        <taxon>Burkholderia</taxon>
        <taxon>Burkholderia cepacia complex</taxon>
    </lineage>
</organism>
<accession>A0A6P2Y785</accession>
<evidence type="ECO:0000313" key="1">
    <source>
        <dbReference type="EMBL" id="VWD17757.1"/>
    </source>
</evidence>
<evidence type="ECO:0000313" key="2">
    <source>
        <dbReference type="Proteomes" id="UP000494109"/>
    </source>
</evidence>
<reference evidence="1 2" key="1">
    <citation type="submission" date="2019-09" db="EMBL/GenBank/DDBJ databases">
        <authorList>
            <person name="Depoorter E."/>
        </authorList>
    </citation>
    <scope>NUCLEOTIDE SEQUENCE [LARGE SCALE GENOMIC DNA]</scope>
    <source>
        <strain evidence="1">R-71033</strain>
    </source>
</reference>
<gene>
    <name evidence="1" type="ORF">BCO71033_02924</name>
</gene>
<dbReference type="EMBL" id="CABVQS010000011">
    <property type="protein sequence ID" value="VWD17757.1"/>
    <property type="molecule type" value="Genomic_DNA"/>
</dbReference>
<dbReference type="AlphaFoldDB" id="A0A6P2Y785"/>
<dbReference type="Proteomes" id="UP000494109">
    <property type="component" value="Unassembled WGS sequence"/>
</dbReference>